<dbReference type="EMBL" id="LCMF01000020">
    <property type="protein sequence ID" value="KKU30514.1"/>
    <property type="molecule type" value="Genomic_DNA"/>
</dbReference>
<accession>A0A0G1PCH9</accession>
<feature type="transmembrane region" description="Helical" evidence="1">
    <location>
        <begin position="182"/>
        <end position="201"/>
    </location>
</feature>
<dbReference type="PANTHER" id="PTHR37422:SF13">
    <property type="entry name" value="LIPOPOLYSACCHARIDE BIOSYNTHESIS PROTEIN PA4999-RELATED"/>
    <property type="match status" value="1"/>
</dbReference>
<comment type="caution">
    <text evidence="2">The sequence shown here is derived from an EMBL/GenBank/DDBJ whole genome shotgun (WGS) entry which is preliminary data.</text>
</comment>
<feature type="transmembrane region" description="Helical" evidence="1">
    <location>
        <begin position="248"/>
        <end position="270"/>
    </location>
</feature>
<feature type="transmembrane region" description="Helical" evidence="1">
    <location>
        <begin position="92"/>
        <end position="109"/>
    </location>
</feature>
<feature type="transmembrane region" description="Helical" evidence="1">
    <location>
        <begin position="70"/>
        <end position="86"/>
    </location>
</feature>
<dbReference type="Proteomes" id="UP000034732">
    <property type="component" value="Unassembled WGS sequence"/>
</dbReference>
<feature type="transmembrane region" description="Helical" evidence="1">
    <location>
        <begin position="121"/>
        <end position="141"/>
    </location>
</feature>
<keyword evidence="1" id="KW-0472">Membrane</keyword>
<dbReference type="InterPro" id="IPR051533">
    <property type="entry name" value="WaaL-like"/>
</dbReference>
<evidence type="ECO:0008006" key="4">
    <source>
        <dbReference type="Google" id="ProtNLM"/>
    </source>
</evidence>
<evidence type="ECO:0000313" key="3">
    <source>
        <dbReference type="Proteomes" id="UP000034732"/>
    </source>
</evidence>
<feature type="transmembrane region" description="Helical" evidence="1">
    <location>
        <begin position="213"/>
        <end position="242"/>
    </location>
</feature>
<dbReference type="AlphaFoldDB" id="A0A0G1PCH9"/>
<dbReference type="PANTHER" id="PTHR37422">
    <property type="entry name" value="TEICHURONIC ACID BIOSYNTHESIS PROTEIN TUAE"/>
    <property type="match status" value="1"/>
</dbReference>
<reference evidence="2 3" key="1">
    <citation type="journal article" date="2015" name="Nature">
        <title>rRNA introns, odd ribosomes, and small enigmatic genomes across a large radiation of phyla.</title>
        <authorList>
            <person name="Brown C.T."/>
            <person name="Hug L.A."/>
            <person name="Thomas B.C."/>
            <person name="Sharon I."/>
            <person name="Castelle C.J."/>
            <person name="Singh A."/>
            <person name="Wilkins M.J."/>
            <person name="Williams K.H."/>
            <person name="Banfield J.F."/>
        </authorList>
    </citation>
    <scope>NUCLEOTIDE SEQUENCE [LARGE SCALE GENOMIC DNA]</scope>
</reference>
<keyword evidence="1" id="KW-0812">Transmembrane</keyword>
<evidence type="ECO:0000256" key="1">
    <source>
        <dbReference type="SAM" id="Phobius"/>
    </source>
</evidence>
<organism evidence="2 3">
    <name type="scientific">candidate division WWE3 bacterium GW2011_GWA1_46_21</name>
    <dbReference type="NCBI Taxonomy" id="1619107"/>
    <lineage>
        <taxon>Bacteria</taxon>
        <taxon>Katanobacteria</taxon>
    </lineage>
</organism>
<keyword evidence="1" id="KW-1133">Transmembrane helix</keyword>
<evidence type="ECO:0000313" key="2">
    <source>
        <dbReference type="EMBL" id="KKU30514.1"/>
    </source>
</evidence>
<proteinExistence type="predicted"/>
<gene>
    <name evidence="2" type="ORF">UX44_C0020G0002</name>
</gene>
<name>A0A0G1PCH9_UNCKA</name>
<sequence>MTLHKKLFFVLVLLLPVNLAKHFIYPGAYIDGILVDYLIPTLYLTDLLIAAIATIWLFEKRKVPAGVVKLFVPFALFVGLSVVFSVRPISSLFVYAQMLAHIFIAVYAAAEIDAEKDFYTLVKITGVLAILLGALVLAQWAKQGAVFNNYAFFGEQPYSAATLGIAKQALFDKAYVLPYATFRHPNALGGFLSVVLVWLMYGMTKRRVFAVPFILGALALFLTFSQVAWAAFVFGILALFLIERFGKGGVLASLAATATIVFFGIGLLFLNADGSRSVPASSAFRNPSTTFSCSFCLNREFLRLCRLSAYGCLPGILCSKTISAPPLFFLSRCSSWQSWAVLTITSSLCNRHSFYFG</sequence>
<protein>
    <recommendedName>
        <fullName evidence="4">O-antigen polymerase</fullName>
    </recommendedName>
</protein>
<feature type="transmembrane region" description="Helical" evidence="1">
    <location>
        <begin position="36"/>
        <end position="58"/>
    </location>
</feature>